<feature type="transmembrane region" description="Helical" evidence="6">
    <location>
        <begin position="272"/>
        <end position="295"/>
    </location>
</feature>
<dbReference type="STRING" id="1325335.GCA_001418025_01489"/>
<feature type="transmembrane region" description="Helical" evidence="6">
    <location>
        <begin position="181"/>
        <end position="207"/>
    </location>
</feature>
<keyword evidence="4 6" id="KW-1133">Transmembrane helix</keyword>
<dbReference type="RefSeq" id="WP_055441206.1">
    <property type="nucleotide sequence ID" value="NZ_BAABDZ010000002.1"/>
</dbReference>
<gene>
    <name evidence="8" type="ORF">Ga0061060_10811</name>
</gene>
<evidence type="ECO:0000313" key="9">
    <source>
        <dbReference type="Proteomes" id="UP000182738"/>
    </source>
</evidence>
<dbReference type="Proteomes" id="UP000182738">
    <property type="component" value="Unassembled WGS sequence"/>
</dbReference>
<feature type="transmembrane region" description="Helical" evidence="6">
    <location>
        <begin position="21"/>
        <end position="39"/>
    </location>
</feature>
<keyword evidence="5 6" id="KW-0472">Membrane</keyword>
<feature type="transmembrane region" description="Helical" evidence="6">
    <location>
        <begin position="227"/>
        <end position="252"/>
    </location>
</feature>
<evidence type="ECO:0000256" key="1">
    <source>
        <dbReference type="ARBA" id="ARBA00004651"/>
    </source>
</evidence>
<dbReference type="Gene3D" id="3.40.190.10">
    <property type="entry name" value="Periplasmic binding protein-like II"/>
    <property type="match status" value="1"/>
</dbReference>
<evidence type="ECO:0000259" key="7">
    <source>
        <dbReference type="Pfam" id="PF12698"/>
    </source>
</evidence>
<comment type="subcellular location">
    <subcellularLocation>
        <location evidence="1">Cell membrane</location>
        <topology evidence="1">Multi-pass membrane protein</topology>
    </subcellularLocation>
</comment>
<protein>
    <submittedName>
        <fullName evidence="8">ABC-type Na+ efflux pump, permease component</fullName>
    </submittedName>
</protein>
<dbReference type="InterPro" id="IPR013525">
    <property type="entry name" value="ABC2_TM"/>
</dbReference>
<evidence type="ECO:0000256" key="6">
    <source>
        <dbReference type="SAM" id="Phobius"/>
    </source>
</evidence>
<evidence type="ECO:0000256" key="5">
    <source>
        <dbReference type="ARBA" id="ARBA00023136"/>
    </source>
</evidence>
<feature type="transmembrane region" description="Helical" evidence="6">
    <location>
        <begin position="332"/>
        <end position="350"/>
    </location>
</feature>
<keyword evidence="2" id="KW-1003">Cell membrane</keyword>
<dbReference type="Pfam" id="PF12698">
    <property type="entry name" value="ABC2_membrane_3"/>
    <property type="match status" value="1"/>
</dbReference>
<name>A0A0K6GNS2_9BACL</name>
<evidence type="ECO:0000256" key="2">
    <source>
        <dbReference type="ARBA" id="ARBA00022475"/>
    </source>
</evidence>
<evidence type="ECO:0000256" key="3">
    <source>
        <dbReference type="ARBA" id="ARBA00022692"/>
    </source>
</evidence>
<reference evidence="9" key="1">
    <citation type="submission" date="2015-08" db="EMBL/GenBank/DDBJ databases">
        <authorList>
            <person name="Varghese N."/>
        </authorList>
    </citation>
    <scope>NUCLEOTIDE SEQUENCE [LARGE SCALE GENOMIC DNA]</scope>
    <source>
        <strain evidence="9">DSM 27374</strain>
    </source>
</reference>
<accession>A0A0K6GNS2</accession>
<dbReference type="PANTHER" id="PTHR30294:SF29">
    <property type="entry name" value="MULTIDRUG ABC TRANSPORTER PERMEASE YBHS-RELATED"/>
    <property type="match status" value="1"/>
</dbReference>
<feature type="domain" description="ABC-2 type transporter transmembrane" evidence="7">
    <location>
        <begin position="20"/>
        <end position="380"/>
    </location>
</feature>
<evidence type="ECO:0000313" key="8">
    <source>
        <dbReference type="EMBL" id="CUA80181.1"/>
    </source>
</evidence>
<dbReference type="OrthoDB" id="9768837at2"/>
<dbReference type="GO" id="GO:0005886">
    <property type="term" value="C:plasma membrane"/>
    <property type="evidence" value="ECO:0007669"/>
    <property type="project" value="UniProtKB-SubCell"/>
</dbReference>
<organism evidence="8 9">
    <name type="scientific">Anoxybacillus suryakundensis</name>
    <dbReference type="NCBI Taxonomy" id="1325335"/>
    <lineage>
        <taxon>Bacteria</taxon>
        <taxon>Bacillati</taxon>
        <taxon>Bacillota</taxon>
        <taxon>Bacilli</taxon>
        <taxon>Bacillales</taxon>
        <taxon>Anoxybacillaceae</taxon>
        <taxon>Anoxybacillus</taxon>
    </lineage>
</organism>
<sequence length="409" mass="46435">MNNKFWIVFLHTYVTKLKSKSFFISTIITAFIVFGISQLDRIIEAFSDGGEKTIGVIDETNGWYESLQAQLQSNKEIKLVRHDKSEEQAKKLVQTEQWYAYIVLHIQHGKPKVTYYAKNIADTDVTHEIEQALQHVKIAMMAKQIGLTYDQINALYAPIAMEKVALEEHAKTEEQLNQARAIVYVLLFAMYMFVLMYGSMIMMEVAIEKSSRIMEILISSISPIQQLFGKILGIALLSLTQFVIIFSVGYASMKNSDMLRQLLGMNELPLSLMIYGIIFFLLGYLLYAMLFAVLGSIVSRVEEVQQMAGPVTMLVVAAFIMSMFGLNAPESPFITAMSFIPFFAPMIMFLRIGMLHVPAWEIAFSIVLLVGTIAFLFVFGSKIYRGGVLMYNQASSWKDLKRAWQLTKK</sequence>
<dbReference type="InterPro" id="IPR051449">
    <property type="entry name" value="ABC-2_transporter_component"/>
</dbReference>
<keyword evidence="3 6" id="KW-0812">Transmembrane</keyword>
<keyword evidence="9" id="KW-1185">Reference proteome</keyword>
<feature type="transmembrane region" description="Helical" evidence="6">
    <location>
        <begin position="307"/>
        <end position="326"/>
    </location>
</feature>
<proteinExistence type="predicted"/>
<feature type="transmembrane region" description="Helical" evidence="6">
    <location>
        <begin position="362"/>
        <end position="384"/>
    </location>
</feature>
<dbReference type="EMBL" id="CYGZ01000008">
    <property type="protein sequence ID" value="CUA80181.1"/>
    <property type="molecule type" value="Genomic_DNA"/>
</dbReference>
<dbReference type="AlphaFoldDB" id="A0A0K6GNS2"/>
<evidence type="ECO:0000256" key="4">
    <source>
        <dbReference type="ARBA" id="ARBA00022989"/>
    </source>
</evidence>
<dbReference type="PANTHER" id="PTHR30294">
    <property type="entry name" value="MEMBRANE COMPONENT OF ABC TRANSPORTER YHHJ-RELATED"/>
    <property type="match status" value="1"/>
</dbReference>
<dbReference type="GO" id="GO:0140359">
    <property type="term" value="F:ABC-type transporter activity"/>
    <property type="evidence" value="ECO:0007669"/>
    <property type="project" value="InterPro"/>
</dbReference>